<dbReference type="Proteomes" id="UP000255467">
    <property type="component" value="Unassembled WGS sequence"/>
</dbReference>
<sequence>MSHAHTILLGRDVEFGSGGKQRDVHRLTAVSAVRESRGGSAGRRGRYRGDCYEPSGFALDS</sequence>
<dbReference type="AlphaFoldDB" id="A0A378YM93"/>
<evidence type="ECO:0000313" key="2">
    <source>
        <dbReference type="Proteomes" id="UP000255467"/>
    </source>
</evidence>
<name>A0A378YM93_9NOCA</name>
<gene>
    <name evidence="1" type="ORF">NCTC1934_03237</name>
</gene>
<proteinExistence type="predicted"/>
<organism evidence="1 2">
    <name type="scientific">Nocardia otitidiscaviarum</name>
    <dbReference type="NCBI Taxonomy" id="1823"/>
    <lineage>
        <taxon>Bacteria</taxon>
        <taxon>Bacillati</taxon>
        <taxon>Actinomycetota</taxon>
        <taxon>Actinomycetes</taxon>
        <taxon>Mycobacteriales</taxon>
        <taxon>Nocardiaceae</taxon>
        <taxon>Nocardia</taxon>
    </lineage>
</organism>
<dbReference type="STRING" id="1406858.GCA_000710895_05045"/>
<protein>
    <submittedName>
        <fullName evidence="1">Uncharacterized protein</fullName>
    </submittedName>
</protein>
<accession>A0A378YM93</accession>
<keyword evidence="2" id="KW-1185">Reference proteome</keyword>
<evidence type="ECO:0000313" key="1">
    <source>
        <dbReference type="EMBL" id="SUA77908.1"/>
    </source>
</evidence>
<dbReference type="EMBL" id="UGRY01000002">
    <property type="protein sequence ID" value="SUA77908.1"/>
    <property type="molecule type" value="Genomic_DNA"/>
</dbReference>
<reference evidence="1 2" key="1">
    <citation type="submission" date="2018-06" db="EMBL/GenBank/DDBJ databases">
        <authorList>
            <consortium name="Pathogen Informatics"/>
            <person name="Doyle S."/>
        </authorList>
    </citation>
    <scope>NUCLEOTIDE SEQUENCE [LARGE SCALE GENOMIC DNA]</scope>
    <source>
        <strain evidence="1 2">NCTC1934</strain>
    </source>
</reference>